<dbReference type="Pfam" id="PF03109">
    <property type="entry name" value="ABC1"/>
    <property type="match status" value="1"/>
</dbReference>
<comment type="caution">
    <text evidence="7">The sequence shown here is derived from an EMBL/GenBank/DDBJ whole genome shotgun (WGS) entry which is preliminary data.</text>
</comment>
<dbReference type="EMBL" id="JAVHNS010000010">
    <property type="protein sequence ID" value="KAK6342167.1"/>
    <property type="molecule type" value="Genomic_DNA"/>
</dbReference>
<feature type="region of interest" description="Disordered" evidence="5">
    <location>
        <begin position="1"/>
        <end position="21"/>
    </location>
</feature>
<proteinExistence type="inferred from homology"/>
<protein>
    <recommendedName>
        <fullName evidence="6">ABC1 atypical kinase-like domain-containing protein</fullName>
    </recommendedName>
</protein>
<evidence type="ECO:0000256" key="3">
    <source>
        <dbReference type="ARBA" id="ARBA00022741"/>
    </source>
</evidence>
<dbReference type="GO" id="GO:0006744">
    <property type="term" value="P:ubiquinone biosynthetic process"/>
    <property type="evidence" value="ECO:0007669"/>
    <property type="project" value="TreeGrafter"/>
</dbReference>
<evidence type="ECO:0000256" key="5">
    <source>
        <dbReference type="SAM" id="MobiDB-lite"/>
    </source>
</evidence>
<sequence>MNSRLQTSSNQPYTMSASPVPSSRLDRLFHYGSLAAGMTLGALSESVKRATSSDSTPSSGGGLVLNPQNIERLVKTLSKMRGAALKLGQMLSLQDSSFLPPPIQMILSRVQNQADYMPPSQRDSVLVSNLGPNWRSLFSTFDEHPIAAASIGQVHSGTLASTGQKVAIKVQYPGVATSISSDLNNLSILLTATRLLPKGLYLDRTIANARTELAWECDYIREAEAQTRFAKLIASSPSESQIFAVPEVIPEASGAQVLTMTFMSGTPVTRISDLTEQERDNLGTQILRLCLLEIISWNFMQTDPNWMNFLYNRQTSKIELLDFGASREYPKAFIDDYVGVLKAAAKGDTPTIRDSSIKLGYLTGLESQNMLEAHISSILTLAEPFSEGAPEVYDFGSQTVTERVKGFIPVMVRERLRPPPEETYSLHRKLSGAFLLCAKLESRVRARKMFEDVVEGS</sequence>
<evidence type="ECO:0000313" key="8">
    <source>
        <dbReference type="Proteomes" id="UP001373714"/>
    </source>
</evidence>
<evidence type="ECO:0000313" key="7">
    <source>
        <dbReference type="EMBL" id="KAK6342167.1"/>
    </source>
</evidence>
<evidence type="ECO:0000256" key="4">
    <source>
        <dbReference type="ARBA" id="ARBA00022840"/>
    </source>
</evidence>
<gene>
    <name evidence="7" type="ORF">TWF730_001646</name>
</gene>
<dbReference type="Proteomes" id="UP001373714">
    <property type="component" value="Unassembled WGS sequence"/>
</dbReference>
<accession>A0AAV9UJA4</accession>
<keyword evidence="8" id="KW-1185">Reference proteome</keyword>
<dbReference type="GO" id="GO:0005524">
    <property type="term" value="F:ATP binding"/>
    <property type="evidence" value="ECO:0007669"/>
    <property type="project" value="UniProtKB-KW"/>
</dbReference>
<organism evidence="7 8">
    <name type="scientific">Orbilia blumenaviensis</name>
    <dbReference type="NCBI Taxonomy" id="1796055"/>
    <lineage>
        <taxon>Eukaryota</taxon>
        <taxon>Fungi</taxon>
        <taxon>Dikarya</taxon>
        <taxon>Ascomycota</taxon>
        <taxon>Pezizomycotina</taxon>
        <taxon>Orbiliomycetes</taxon>
        <taxon>Orbiliales</taxon>
        <taxon>Orbiliaceae</taxon>
        <taxon>Orbilia</taxon>
    </lineage>
</organism>
<reference evidence="7 8" key="1">
    <citation type="submission" date="2019-10" db="EMBL/GenBank/DDBJ databases">
        <authorList>
            <person name="Palmer J.M."/>
        </authorList>
    </citation>
    <scope>NUCLEOTIDE SEQUENCE [LARGE SCALE GENOMIC DNA]</scope>
    <source>
        <strain evidence="7 8">TWF730</strain>
    </source>
</reference>
<keyword evidence="3" id="KW-0547">Nucleotide-binding</keyword>
<keyword evidence="4" id="KW-0067">ATP-binding</keyword>
<dbReference type="AlphaFoldDB" id="A0AAV9UJA4"/>
<dbReference type="InterPro" id="IPR051409">
    <property type="entry name" value="Atypical_kinase_ADCK"/>
</dbReference>
<evidence type="ECO:0000256" key="2">
    <source>
        <dbReference type="ARBA" id="ARBA00022679"/>
    </source>
</evidence>
<evidence type="ECO:0000259" key="6">
    <source>
        <dbReference type="Pfam" id="PF03109"/>
    </source>
</evidence>
<evidence type="ECO:0000256" key="1">
    <source>
        <dbReference type="ARBA" id="ARBA00009670"/>
    </source>
</evidence>
<dbReference type="PANTHER" id="PTHR43851:SF3">
    <property type="entry name" value="COENZYME Q8"/>
    <property type="match status" value="1"/>
</dbReference>
<dbReference type="SUPFAM" id="SSF56112">
    <property type="entry name" value="Protein kinase-like (PK-like)"/>
    <property type="match status" value="1"/>
</dbReference>
<dbReference type="InterPro" id="IPR034646">
    <property type="entry name" value="ADCK3_dom"/>
</dbReference>
<comment type="similarity">
    <text evidence="1">Belongs to the protein kinase superfamily. ADCK protein kinase family.</text>
</comment>
<keyword evidence="2" id="KW-0808">Transferase</keyword>
<dbReference type="InterPro" id="IPR011009">
    <property type="entry name" value="Kinase-like_dom_sf"/>
</dbReference>
<feature type="domain" description="ABC1 atypical kinase-like" evidence="6">
    <location>
        <begin position="109"/>
        <end position="353"/>
    </location>
</feature>
<dbReference type="GO" id="GO:0016740">
    <property type="term" value="F:transferase activity"/>
    <property type="evidence" value="ECO:0007669"/>
    <property type="project" value="UniProtKB-KW"/>
</dbReference>
<dbReference type="CDD" id="cd13970">
    <property type="entry name" value="ABC1_ADCK3"/>
    <property type="match status" value="1"/>
</dbReference>
<dbReference type="InterPro" id="IPR004147">
    <property type="entry name" value="ABC1_dom"/>
</dbReference>
<dbReference type="PANTHER" id="PTHR43851">
    <property type="match status" value="1"/>
</dbReference>
<name>A0AAV9UJA4_9PEZI</name>